<proteinExistence type="predicted"/>
<dbReference type="Proteomes" id="UP000596661">
    <property type="component" value="Chromosome 3"/>
</dbReference>
<evidence type="ECO:0000313" key="2">
    <source>
        <dbReference type="Proteomes" id="UP000596661"/>
    </source>
</evidence>
<dbReference type="AlphaFoldDB" id="A0A803P4M0"/>
<sequence length="118" mass="13155">MYAENGDPIDRSSSMSCDFGLPRPIIMSLILSNDACTEGSNAVDVCLNGLPWLSWSPWLVKPCLSNCSWPVTPWLGSWPWSANPRLGNWLWSANTRLGNLWLVVHPWPPRMVCELTGG</sequence>
<accession>A0A803P4M0</accession>
<reference evidence="1" key="2">
    <citation type="submission" date="2021-03" db="UniProtKB">
        <authorList>
            <consortium name="EnsemblPlants"/>
        </authorList>
    </citation>
    <scope>IDENTIFICATION</scope>
</reference>
<reference evidence="1" key="1">
    <citation type="submission" date="2018-11" db="EMBL/GenBank/DDBJ databases">
        <authorList>
            <person name="Grassa J C."/>
        </authorList>
    </citation>
    <scope>NUCLEOTIDE SEQUENCE [LARGE SCALE GENOMIC DNA]</scope>
</reference>
<organism evidence="1 2">
    <name type="scientific">Cannabis sativa</name>
    <name type="common">Hemp</name>
    <name type="synonym">Marijuana</name>
    <dbReference type="NCBI Taxonomy" id="3483"/>
    <lineage>
        <taxon>Eukaryota</taxon>
        <taxon>Viridiplantae</taxon>
        <taxon>Streptophyta</taxon>
        <taxon>Embryophyta</taxon>
        <taxon>Tracheophyta</taxon>
        <taxon>Spermatophyta</taxon>
        <taxon>Magnoliopsida</taxon>
        <taxon>eudicotyledons</taxon>
        <taxon>Gunneridae</taxon>
        <taxon>Pentapetalae</taxon>
        <taxon>rosids</taxon>
        <taxon>fabids</taxon>
        <taxon>Rosales</taxon>
        <taxon>Cannabaceae</taxon>
        <taxon>Cannabis</taxon>
    </lineage>
</organism>
<dbReference type="EMBL" id="UZAU01000290">
    <property type="status" value="NOT_ANNOTATED_CDS"/>
    <property type="molecule type" value="Genomic_DNA"/>
</dbReference>
<dbReference type="Gramene" id="evm.model.03.1269">
    <property type="protein sequence ID" value="cds.evm.model.03.1269"/>
    <property type="gene ID" value="evm.TU.03.1269"/>
</dbReference>
<dbReference type="EnsemblPlants" id="evm.model.03.1269">
    <property type="protein sequence ID" value="cds.evm.model.03.1269"/>
    <property type="gene ID" value="evm.TU.03.1269"/>
</dbReference>
<keyword evidence="2" id="KW-1185">Reference proteome</keyword>
<evidence type="ECO:0000313" key="1">
    <source>
        <dbReference type="EnsemblPlants" id="cds.evm.model.03.1269"/>
    </source>
</evidence>
<protein>
    <submittedName>
        <fullName evidence="1">Uncharacterized protein</fullName>
    </submittedName>
</protein>
<name>A0A803P4M0_CANSA</name>